<dbReference type="EMBL" id="CAKOGP040001520">
    <property type="protein sequence ID" value="CAJ1945800.1"/>
    <property type="molecule type" value="Genomic_DNA"/>
</dbReference>
<organism evidence="1 2">
    <name type="scientific">Cylindrotheca closterium</name>
    <dbReference type="NCBI Taxonomy" id="2856"/>
    <lineage>
        <taxon>Eukaryota</taxon>
        <taxon>Sar</taxon>
        <taxon>Stramenopiles</taxon>
        <taxon>Ochrophyta</taxon>
        <taxon>Bacillariophyta</taxon>
        <taxon>Bacillariophyceae</taxon>
        <taxon>Bacillariophycidae</taxon>
        <taxon>Bacillariales</taxon>
        <taxon>Bacillariaceae</taxon>
        <taxon>Cylindrotheca</taxon>
    </lineage>
</organism>
<reference evidence="1" key="1">
    <citation type="submission" date="2023-08" db="EMBL/GenBank/DDBJ databases">
        <authorList>
            <person name="Audoor S."/>
            <person name="Bilcke G."/>
        </authorList>
    </citation>
    <scope>NUCLEOTIDE SEQUENCE</scope>
</reference>
<comment type="caution">
    <text evidence="1">The sequence shown here is derived from an EMBL/GenBank/DDBJ whole genome shotgun (WGS) entry which is preliminary data.</text>
</comment>
<feature type="non-terminal residue" evidence="1">
    <location>
        <position position="128"/>
    </location>
</feature>
<keyword evidence="2" id="KW-1185">Reference proteome</keyword>
<protein>
    <submittedName>
        <fullName evidence="1">Uncharacterized protein</fullName>
    </submittedName>
</protein>
<sequence length="128" mass="14365">MRIAVMEGPNDLRRSLEQSLHDLATQGPEKQEQFCQVFANALQSVEQAISEEIAQHEQYASSLLRSIELTISVPEHQSPQQEADFRKAAQAQVHNSKLLSANAKRFGQMLLDVSRLADTKISTDITFE</sequence>
<proteinExistence type="predicted"/>
<dbReference type="AlphaFoldDB" id="A0AAD2CX49"/>
<dbReference type="Proteomes" id="UP001295423">
    <property type="component" value="Unassembled WGS sequence"/>
</dbReference>
<gene>
    <name evidence="1" type="ORF">CYCCA115_LOCUS9943</name>
</gene>
<name>A0AAD2CX49_9STRA</name>
<accession>A0AAD2CX49</accession>
<evidence type="ECO:0000313" key="1">
    <source>
        <dbReference type="EMBL" id="CAJ1945800.1"/>
    </source>
</evidence>
<evidence type="ECO:0000313" key="2">
    <source>
        <dbReference type="Proteomes" id="UP001295423"/>
    </source>
</evidence>